<dbReference type="AlphaFoldDB" id="A0AA35TP05"/>
<dbReference type="InterPro" id="IPR019315">
    <property type="entry name" value="MMTA2_N"/>
</dbReference>
<dbReference type="EMBL" id="CASHTH010003924">
    <property type="protein sequence ID" value="CAI8051392.1"/>
    <property type="molecule type" value="Genomic_DNA"/>
</dbReference>
<feature type="compositionally biased region" description="Pro residues" evidence="1">
    <location>
        <begin position="159"/>
        <end position="169"/>
    </location>
</feature>
<evidence type="ECO:0000259" key="2">
    <source>
        <dbReference type="Pfam" id="PF10159"/>
    </source>
</evidence>
<feature type="compositionally biased region" description="Basic residues" evidence="1">
    <location>
        <begin position="219"/>
        <end position="242"/>
    </location>
</feature>
<evidence type="ECO:0000313" key="3">
    <source>
        <dbReference type="EMBL" id="CAI8051392.1"/>
    </source>
</evidence>
<comment type="caution">
    <text evidence="3">The sequence shown here is derived from an EMBL/GenBank/DDBJ whole genome shotgun (WGS) entry which is preliminary data.</text>
</comment>
<feature type="domain" description="Multiple myeloma tumor-associated protein 2-like N-terminal" evidence="2">
    <location>
        <begin position="9"/>
        <end position="85"/>
    </location>
</feature>
<dbReference type="PANTHER" id="PTHR14580">
    <property type="entry name" value="MULTIPLE MYELOMA TUMOR-ASSOCIATED PROTEIN 2 FAMILY MEMBER"/>
    <property type="match status" value="1"/>
</dbReference>
<feature type="compositionally biased region" description="Basic and acidic residues" evidence="1">
    <location>
        <begin position="204"/>
        <end position="218"/>
    </location>
</feature>
<feature type="compositionally biased region" description="Low complexity" evidence="1">
    <location>
        <begin position="170"/>
        <end position="180"/>
    </location>
</feature>
<reference evidence="3" key="1">
    <citation type="submission" date="2023-03" db="EMBL/GenBank/DDBJ databases">
        <authorList>
            <person name="Steffen K."/>
            <person name="Cardenas P."/>
        </authorList>
    </citation>
    <scope>NUCLEOTIDE SEQUENCE</scope>
</reference>
<dbReference type="Pfam" id="PF10159">
    <property type="entry name" value="MMtag"/>
    <property type="match status" value="1"/>
</dbReference>
<gene>
    <name evidence="3" type="ORF">GBAR_LOCUS28148</name>
</gene>
<name>A0AA35TP05_GEOBA</name>
<dbReference type="Proteomes" id="UP001174909">
    <property type="component" value="Unassembled WGS sequence"/>
</dbReference>
<feature type="compositionally biased region" description="Basic and acidic residues" evidence="1">
    <location>
        <begin position="183"/>
        <end position="196"/>
    </location>
</feature>
<evidence type="ECO:0000313" key="4">
    <source>
        <dbReference type="Proteomes" id="UP001174909"/>
    </source>
</evidence>
<feature type="region of interest" description="Disordered" evidence="1">
    <location>
        <begin position="105"/>
        <end position="269"/>
    </location>
</feature>
<organism evidence="3 4">
    <name type="scientific">Geodia barretti</name>
    <name type="common">Barrett's horny sponge</name>
    <dbReference type="NCBI Taxonomy" id="519541"/>
    <lineage>
        <taxon>Eukaryota</taxon>
        <taxon>Metazoa</taxon>
        <taxon>Porifera</taxon>
        <taxon>Demospongiae</taxon>
        <taxon>Heteroscleromorpha</taxon>
        <taxon>Tetractinellida</taxon>
        <taxon>Astrophorina</taxon>
        <taxon>Geodiidae</taxon>
        <taxon>Geodia</taxon>
    </lineage>
</organism>
<feature type="compositionally biased region" description="Basic and acidic residues" evidence="1">
    <location>
        <begin position="258"/>
        <end position="269"/>
    </location>
</feature>
<dbReference type="PANTHER" id="PTHR14580:SF0">
    <property type="entry name" value="MULTIPLE MYELOMA TUMOR-ASSOCIATED PROTEIN 2"/>
    <property type="match status" value="1"/>
</dbReference>
<sequence>MSYMPLRGGSRGGKDQFQWDDVKADKHRENYLGHSVMAPVGRWQKGKDLSWYSKKSKVLGQKEILKAEIAAVKRAEEEAMAAALGLKPKALTTGSVSKQELAEACRRQSVDEKEEEGQEERMTGLGFMKWSHRHSSQSAATGAAMFESRPVHEVESGPVAPPSLPPPSPSTTTATSVAASQHRTQEGLLVDKDKRSASRHGRGKDKNEASDKGHLDPFRKKKRKKEKSRKKPKKERSRRNHRSSSSDSEEVTSRQRRKRDESSGDIRGR</sequence>
<accession>A0AA35TP05</accession>
<evidence type="ECO:0000256" key="1">
    <source>
        <dbReference type="SAM" id="MobiDB-lite"/>
    </source>
</evidence>
<protein>
    <submittedName>
        <fullName evidence="3">Multiple myeloma tumor-associated protein 2 homolog</fullName>
    </submittedName>
</protein>
<dbReference type="InterPro" id="IPR039207">
    <property type="entry name" value="MMTAG2-like"/>
</dbReference>
<keyword evidence="4" id="KW-1185">Reference proteome</keyword>
<proteinExistence type="predicted"/>